<dbReference type="RefSeq" id="WP_425346273.1">
    <property type="nucleotide sequence ID" value="NZ_JBGUBD010000008.1"/>
</dbReference>
<dbReference type="PROSITE" id="PS50943">
    <property type="entry name" value="HTH_CROC1"/>
    <property type="match status" value="1"/>
</dbReference>
<dbReference type="PANTHER" id="PTHR46797">
    <property type="entry name" value="HTH-TYPE TRANSCRIPTIONAL REGULATOR"/>
    <property type="match status" value="1"/>
</dbReference>
<proteinExistence type="predicted"/>
<keyword evidence="4" id="KW-1185">Reference proteome</keyword>
<dbReference type="Proteomes" id="UP001575105">
    <property type="component" value="Unassembled WGS sequence"/>
</dbReference>
<evidence type="ECO:0000259" key="2">
    <source>
        <dbReference type="PROSITE" id="PS50943"/>
    </source>
</evidence>
<accession>A0ABV4U968</accession>
<sequence>MLGEELKHARLAAGLTQEQLAAKAKLTREYVSLLERGQKSPTVDTLLRLCKAMNASAGAMLSRIEATTLTTSSRQRKIQG</sequence>
<protein>
    <submittedName>
        <fullName evidence="3">Helix-turn-helix domain-containing protein</fullName>
    </submittedName>
</protein>
<keyword evidence="1" id="KW-0238">DNA-binding</keyword>
<evidence type="ECO:0000313" key="3">
    <source>
        <dbReference type="EMBL" id="MFA9479352.1"/>
    </source>
</evidence>
<gene>
    <name evidence="3" type="ORF">ACERK3_13765</name>
</gene>
<evidence type="ECO:0000313" key="4">
    <source>
        <dbReference type="Proteomes" id="UP001575105"/>
    </source>
</evidence>
<dbReference type="CDD" id="cd00093">
    <property type="entry name" value="HTH_XRE"/>
    <property type="match status" value="1"/>
</dbReference>
<dbReference type="SUPFAM" id="SSF47413">
    <property type="entry name" value="lambda repressor-like DNA-binding domains"/>
    <property type="match status" value="1"/>
</dbReference>
<dbReference type="InterPro" id="IPR001387">
    <property type="entry name" value="Cro/C1-type_HTH"/>
</dbReference>
<reference evidence="3 4" key="1">
    <citation type="submission" date="2024-08" db="EMBL/GenBank/DDBJ databases">
        <title>Whole-genome sequencing of halo(alkali)philic microorganisms from hypersaline lakes.</title>
        <authorList>
            <person name="Sorokin D.Y."/>
            <person name="Merkel A.Y."/>
            <person name="Messina E."/>
            <person name="Yakimov M."/>
        </authorList>
    </citation>
    <scope>NUCLEOTIDE SEQUENCE [LARGE SCALE GENOMIC DNA]</scope>
    <source>
        <strain evidence="3 4">AB-hyl4</strain>
    </source>
</reference>
<dbReference type="Pfam" id="PF01381">
    <property type="entry name" value="HTH_3"/>
    <property type="match status" value="1"/>
</dbReference>
<comment type="caution">
    <text evidence="3">The sequence shown here is derived from an EMBL/GenBank/DDBJ whole genome shotgun (WGS) entry which is preliminary data.</text>
</comment>
<dbReference type="Gene3D" id="1.10.260.40">
    <property type="entry name" value="lambda repressor-like DNA-binding domains"/>
    <property type="match status" value="1"/>
</dbReference>
<dbReference type="SMART" id="SM00530">
    <property type="entry name" value="HTH_XRE"/>
    <property type="match status" value="1"/>
</dbReference>
<feature type="domain" description="HTH cro/C1-type" evidence="2">
    <location>
        <begin position="6"/>
        <end position="60"/>
    </location>
</feature>
<dbReference type="InterPro" id="IPR050807">
    <property type="entry name" value="TransReg_Diox_bact_type"/>
</dbReference>
<dbReference type="EMBL" id="JBGUBD010000008">
    <property type="protein sequence ID" value="MFA9479352.1"/>
    <property type="molecule type" value="Genomic_DNA"/>
</dbReference>
<dbReference type="PANTHER" id="PTHR46797:SF1">
    <property type="entry name" value="METHYLPHOSPHONATE SYNTHASE"/>
    <property type="match status" value="1"/>
</dbReference>
<evidence type="ECO:0000256" key="1">
    <source>
        <dbReference type="ARBA" id="ARBA00023125"/>
    </source>
</evidence>
<name>A0ABV4U968_9BACT</name>
<dbReference type="InterPro" id="IPR010982">
    <property type="entry name" value="Lambda_DNA-bd_dom_sf"/>
</dbReference>
<organism evidence="3 4">
    <name type="scientific">Natronomicrosphaera hydrolytica</name>
    <dbReference type="NCBI Taxonomy" id="3242702"/>
    <lineage>
        <taxon>Bacteria</taxon>
        <taxon>Pseudomonadati</taxon>
        <taxon>Planctomycetota</taxon>
        <taxon>Phycisphaerae</taxon>
        <taxon>Phycisphaerales</taxon>
        <taxon>Phycisphaeraceae</taxon>
        <taxon>Natronomicrosphaera</taxon>
    </lineage>
</organism>